<keyword evidence="7" id="KW-1185">Reference proteome</keyword>
<evidence type="ECO:0000259" key="5">
    <source>
        <dbReference type="PROSITE" id="PS50089"/>
    </source>
</evidence>
<organism evidence="6 7">
    <name type="scientific">Fasciolopsis buskii</name>
    <dbReference type="NCBI Taxonomy" id="27845"/>
    <lineage>
        <taxon>Eukaryota</taxon>
        <taxon>Metazoa</taxon>
        <taxon>Spiralia</taxon>
        <taxon>Lophotrochozoa</taxon>
        <taxon>Platyhelminthes</taxon>
        <taxon>Trematoda</taxon>
        <taxon>Digenea</taxon>
        <taxon>Plagiorchiida</taxon>
        <taxon>Echinostomata</taxon>
        <taxon>Echinostomatoidea</taxon>
        <taxon>Fasciolidae</taxon>
        <taxon>Fasciolopsis</taxon>
    </lineage>
</organism>
<reference evidence="6" key="1">
    <citation type="submission" date="2019-05" db="EMBL/GenBank/DDBJ databases">
        <title>Annotation for the trematode Fasciolopsis buski.</title>
        <authorList>
            <person name="Choi Y.-J."/>
        </authorList>
    </citation>
    <scope>NUCLEOTIDE SEQUENCE</scope>
    <source>
        <strain evidence="6">HT</strain>
        <tissue evidence="6">Whole worm</tissue>
    </source>
</reference>
<dbReference type="PROSITE" id="PS50089">
    <property type="entry name" value="ZF_RING_2"/>
    <property type="match status" value="1"/>
</dbReference>
<protein>
    <submittedName>
        <fullName evidence="6">TNF receptor-associated factor 2</fullName>
    </submittedName>
</protein>
<feature type="region of interest" description="Disordered" evidence="4">
    <location>
        <begin position="37"/>
        <end position="56"/>
    </location>
</feature>
<dbReference type="Gene3D" id="3.30.40.10">
    <property type="entry name" value="Zinc/RING finger domain, C3HC4 (zinc finger)"/>
    <property type="match status" value="1"/>
</dbReference>
<dbReference type="SUPFAM" id="SSF57850">
    <property type="entry name" value="RING/U-box"/>
    <property type="match status" value="1"/>
</dbReference>
<evidence type="ECO:0000313" key="7">
    <source>
        <dbReference type="Proteomes" id="UP000728185"/>
    </source>
</evidence>
<sequence>MDELQRLYEHQTMMAIGIYSFLDNLLAHMPSRTEIEVGSTQGLRTTEISSEQQEPLRLRPNLSEASLNDVGSRTDRSDRVSWVPHFSTWTLHGSLPLRQEDESDPVTRSTIPSTNAGEVAEHPGQNESMAKLEVTPGGYPEEIFIYLSEREKMEYICSICYSVLKEAYQCQNQHRYCYGCIYTWSTGPNLGHDGCPVCRCDGLYAKNFDLVDRINRKRVRCLVVGCNWMGTLSEYGPHEHRRYSPYELDILISGCSKESLLKFASSKNKERVATEEQLKENAQVKPEQATVSEVAEERADLLPLIGSMPATCEPVATSLEVTESRGPIQQPTSNLHRIGRYTGAGRNGTPVRTVHRRTHARHNTTAGHTEESVTHPRVSRPVTQYAHPRIGNRGLVSMPVTNPHIPRPLVAGRSVRNGSTPLTQNSENTPVAPTTQLRRRSRRRCRNSARRSVSPPANESQRNTVTTRGFMSATPNRWNLTVPGSSDSVDSTGIEESNPTSNQTRAPALPPPPVISTDSPPSTTFLAARNQLFPVESRSTDQLHDHLVADPHPDGTEHEGMGDRRNEICSLPAINRNATLTTGGNSRLSYDQQTAVIEDRLVERQTSQLQDIPDVPSQRPLEFRRLVPRRQGRVVEQLRETREQLAAMLRLMTMELEERRQHVIAATLETAARGRALRNLNNQLSATLESEGNQQETERTNCNITPSLAGGNSNPQDRQNHNQTSPWNILRNLPIPDRTNQRQSLGLIHFTTGTENYPSNLESGVDDRIRRTLADDSVTNVTPGEDSYLADTETSTSGPPHARLLTRLRVGAIGQSPAPPILLVSRRRNLSSLLSNLRYANSTMYSGWSSDEDET</sequence>
<evidence type="ECO:0000313" key="6">
    <source>
        <dbReference type="EMBL" id="KAA0200591.1"/>
    </source>
</evidence>
<feature type="compositionally biased region" description="Polar residues" evidence="4">
    <location>
        <begin position="416"/>
        <end position="436"/>
    </location>
</feature>
<accession>A0A8E0S9G4</accession>
<feature type="region of interest" description="Disordered" evidence="4">
    <location>
        <begin position="97"/>
        <end position="124"/>
    </location>
</feature>
<proteinExistence type="predicted"/>
<dbReference type="PANTHER" id="PTHR10131">
    <property type="entry name" value="TNF RECEPTOR ASSOCIATED FACTOR"/>
    <property type="match status" value="1"/>
</dbReference>
<gene>
    <name evidence="6" type="ORF">FBUS_06036</name>
</gene>
<keyword evidence="1 3" id="KW-0479">Metal-binding</keyword>
<feature type="region of interest" description="Disordered" evidence="4">
    <location>
        <begin position="688"/>
        <end position="730"/>
    </location>
</feature>
<dbReference type="Proteomes" id="UP000728185">
    <property type="component" value="Unassembled WGS sequence"/>
</dbReference>
<name>A0A8E0S9G4_9TREM</name>
<feature type="region of interest" description="Disordered" evidence="4">
    <location>
        <begin position="323"/>
        <end position="511"/>
    </location>
</feature>
<keyword evidence="6" id="KW-0675">Receptor</keyword>
<dbReference type="EMBL" id="LUCM01000402">
    <property type="protein sequence ID" value="KAA0200591.1"/>
    <property type="molecule type" value="Genomic_DNA"/>
</dbReference>
<feature type="compositionally biased region" description="Basic residues" evidence="4">
    <location>
        <begin position="437"/>
        <end position="449"/>
    </location>
</feature>
<dbReference type="GO" id="GO:0008270">
    <property type="term" value="F:zinc ion binding"/>
    <property type="evidence" value="ECO:0007669"/>
    <property type="project" value="UniProtKB-KW"/>
</dbReference>
<keyword evidence="1 3" id="KW-0863">Zinc-finger</keyword>
<feature type="compositionally biased region" description="Polar residues" evidence="4">
    <location>
        <begin position="106"/>
        <end position="116"/>
    </location>
</feature>
<evidence type="ECO:0000256" key="1">
    <source>
        <dbReference type="ARBA" id="ARBA00022771"/>
    </source>
</evidence>
<feature type="compositionally biased region" description="Polar residues" evidence="4">
    <location>
        <begin position="38"/>
        <end position="53"/>
    </location>
</feature>
<dbReference type="InterPro" id="IPR001841">
    <property type="entry name" value="Znf_RING"/>
</dbReference>
<comment type="caution">
    <text evidence="6">The sequence shown here is derived from an EMBL/GenBank/DDBJ whole genome shotgun (WGS) entry which is preliminary data.</text>
</comment>
<feature type="compositionally biased region" description="Basic residues" evidence="4">
    <location>
        <begin position="353"/>
        <end position="362"/>
    </location>
</feature>
<feature type="region of interest" description="Disordered" evidence="4">
    <location>
        <begin position="778"/>
        <end position="799"/>
    </location>
</feature>
<keyword evidence="2" id="KW-0862">Zinc</keyword>
<dbReference type="InterPro" id="IPR013083">
    <property type="entry name" value="Znf_RING/FYVE/PHD"/>
</dbReference>
<feature type="compositionally biased region" description="Polar residues" evidence="4">
    <location>
        <begin position="688"/>
        <end position="727"/>
    </location>
</feature>
<feature type="domain" description="RING-type" evidence="5">
    <location>
        <begin position="157"/>
        <end position="199"/>
    </location>
</feature>
<feature type="compositionally biased region" description="Polar residues" evidence="4">
    <location>
        <begin position="455"/>
        <end position="505"/>
    </location>
</feature>
<evidence type="ECO:0000256" key="4">
    <source>
        <dbReference type="SAM" id="MobiDB-lite"/>
    </source>
</evidence>
<evidence type="ECO:0000256" key="3">
    <source>
        <dbReference type="PROSITE-ProRule" id="PRU00175"/>
    </source>
</evidence>
<evidence type="ECO:0000256" key="2">
    <source>
        <dbReference type="ARBA" id="ARBA00022833"/>
    </source>
</evidence>
<dbReference type="AlphaFoldDB" id="A0A8E0S9G4"/>
<dbReference type="OrthoDB" id="6105938at2759"/>
<dbReference type="PANTHER" id="PTHR10131:SF94">
    <property type="entry name" value="TNF RECEPTOR-ASSOCIATED FACTOR 4"/>
    <property type="match status" value="1"/>
</dbReference>